<dbReference type="EMBL" id="AMZH03001594">
    <property type="protein sequence ID" value="RRT78769.1"/>
    <property type="molecule type" value="Genomic_DNA"/>
</dbReference>
<name>A0A444CH29_ENSVE</name>
<gene>
    <name evidence="1" type="ORF">B296_00014533</name>
    <name evidence="2" type="ORF">BHM03_00001347</name>
</gene>
<evidence type="ECO:0000313" key="1">
    <source>
        <dbReference type="EMBL" id="RRT78769.1"/>
    </source>
</evidence>
<reference evidence="2" key="2">
    <citation type="journal article" date="2018" name="Data Brief">
        <title>Genome sequence data from 17 accessions of Ensete ventricosum, a staple food crop for millions in Ethiopia.</title>
        <authorList>
            <person name="Yemataw Z."/>
            <person name="Muzemil S."/>
            <person name="Ambachew D."/>
            <person name="Tripathi L."/>
            <person name="Tesfaye K."/>
            <person name="Chala A."/>
            <person name="Farbos A."/>
            <person name="O'Neill P."/>
            <person name="Moore K."/>
            <person name="Grant M."/>
            <person name="Studholme D.J."/>
        </authorList>
    </citation>
    <scope>NUCLEOTIDE SEQUENCE [LARGE SCALE GENOMIC DNA]</scope>
    <source>
        <tissue evidence="2">Leaf</tissue>
    </source>
</reference>
<evidence type="ECO:0000313" key="3">
    <source>
        <dbReference type="Proteomes" id="UP000287651"/>
    </source>
</evidence>
<organism evidence="1 3">
    <name type="scientific">Ensete ventricosum</name>
    <name type="common">Abyssinian banana</name>
    <name type="synonym">Musa ensete</name>
    <dbReference type="NCBI Taxonomy" id="4639"/>
    <lineage>
        <taxon>Eukaryota</taxon>
        <taxon>Viridiplantae</taxon>
        <taxon>Streptophyta</taxon>
        <taxon>Embryophyta</taxon>
        <taxon>Tracheophyta</taxon>
        <taxon>Spermatophyta</taxon>
        <taxon>Magnoliopsida</taxon>
        <taxon>Liliopsida</taxon>
        <taxon>Zingiberales</taxon>
        <taxon>Musaceae</taxon>
        <taxon>Ensete</taxon>
    </lineage>
</organism>
<accession>A0A444CH29</accession>
<dbReference type="Proteomes" id="UP000287651">
    <property type="component" value="Unassembled WGS sequence"/>
</dbReference>
<sequence length="57" mass="6265">LVIVIVSAIINDITFSCLGQPVNLVSSVFLLYKQMELLALKYLVMLKKLVIKAGNVS</sequence>
<reference evidence="1 3" key="1">
    <citation type="journal article" date="2014" name="Agronomy (Basel)">
        <title>A Draft Genome Sequence for Ensete ventricosum, the Drought-Tolerant Tree Against Hunger.</title>
        <authorList>
            <person name="Harrison J."/>
            <person name="Moore K.A."/>
            <person name="Paszkiewicz K."/>
            <person name="Jones T."/>
            <person name="Grant M."/>
            <person name="Ambacheew D."/>
            <person name="Muzemil S."/>
            <person name="Studholme D.J."/>
        </authorList>
    </citation>
    <scope>NUCLEOTIDE SEQUENCE [LARGE SCALE GENOMIC DNA]</scope>
</reference>
<proteinExistence type="predicted"/>
<reference evidence="1" key="3">
    <citation type="submission" date="2018-09" db="EMBL/GenBank/DDBJ databases">
        <authorList>
            <person name="Harrison J."/>
            <person name="Moore K.A."/>
            <person name="Paszkiewicz K."/>
            <person name="Jones T."/>
            <person name="Grant M."/>
            <person name="Ambacheew D."/>
            <person name="Muzemil S."/>
            <person name="Studholme D."/>
        </authorList>
    </citation>
    <scope>NUCLEOTIDE SEQUENCE</scope>
</reference>
<evidence type="ECO:0000313" key="2">
    <source>
        <dbReference type="EMBL" id="RZR70767.1"/>
    </source>
</evidence>
<protein>
    <submittedName>
        <fullName evidence="1">Uncharacterized protein</fullName>
    </submittedName>
</protein>
<dbReference type="AlphaFoldDB" id="A0A444CH29"/>
<dbReference type="Proteomes" id="UP000290560">
    <property type="component" value="Unassembled WGS sequence"/>
</dbReference>
<dbReference type="EMBL" id="KV875459">
    <property type="protein sequence ID" value="RZR70767.1"/>
    <property type="molecule type" value="Genomic_DNA"/>
</dbReference>
<feature type="non-terminal residue" evidence="1">
    <location>
        <position position="1"/>
    </location>
</feature>